<feature type="region of interest" description="Disordered" evidence="1">
    <location>
        <begin position="1"/>
        <end position="54"/>
    </location>
</feature>
<sequence>MADNSTDGEMENGNQRRQTHQQPQRVTAITEETRNAERPRNDNNGTVASQARVLNASRNANVPVAEIDYDDMPALEAMEDIDFFIAGEASAVDDIANAQVTIFPSGHLSQADKFAQRNTVPADNDTLAPTQS</sequence>
<evidence type="ECO:0000313" key="2">
    <source>
        <dbReference type="EMBL" id="RDB25695.1"/>
    </source>
</evidence>
<feature type="compositionally biased region" description="Acidic residues" evidence="1">
    <location>
        <begin position="1"/>
        <end position="10"/>
    </location>
</feature>
<comment type="caution">
    <text evidence="2">The sequence shown here is derived from an EMBL/GenBank/DDBJ whole genome shotgun (WGS) entry which is preliminary data.</text>
</comment>
<protein>
    <submittedName>
        <fullName evidence="2">Uncharacterized protein</fullName>
    </submittedName>
</protein>
<gene>
    <name evidence="2" type="ORF">Hypma_006893</name>
</gene>
<dbReference type="Proteomes" id="UP000076154">
    <property type="component" value="Unassembled WGS sequence"/>
</dbReference>
<reference evidence="2" key="1">
    <citation type="submission" date="2018-04" db="EMBL/GenBank/DDBJ databases">
        <title>Whole genome sequencing of Hypsizygus marmoreus.</title>
        <authorList>
            <person name="Choi I.-G."/>
            <person name="Min B."/>
            <person name="Kim J.-G."/>
            <person name="Kim S."/>
            <person name="Oh Y.-L."/>
            <person name="Kong W.-S."/>
            <person name="Park H."/>
            <person name="Jeong J."/>
            <person name="Song E.-S."/>
        </authorList>
    </citation>
    <scope>NUCLEOTIDE SEQUENCE [LARGE SCALE GENOMIC DNA]</scope>
    <source>
        <strain evidence="2">51987-8</strain>
    </source>
</reference>
<accession>A0A369JZB3</accession>
<dbReference type="AlphaFoldDB" id="A0A369JZB3"/>
<evidence type="ECO:0000256" key="1">
    <source>
        <dbReference type="SAM" id="MobiDB-lite"/>
    </source>
</evidence>
<organism evidence="2 3">
    <name type="scientific">Hypsizygus marmoreus</name>
    <name type="common">White beech mushroom</name>
    <name type="synonym">Agaricus marmoreus</name>
    <dbReference type="NCBI Taxonomy" id="39966"/>
    <lineage>
        <taxon>Eukaryota</taxon>
        <taxon>Fungi</taxon>
        <taxon>Dikarya</taxon>
        <taxon>Basidiomycota</taxon>
        <taxon>Agaricomycotina</taxon>
        <taxon>Agaricomycetes</taxon>
        <taxon>Agaricomycetidae</taxon>
        <taxon>Agaricales</taxon>
        <taxon>Tricholomatineae</taxon>
        <taxon>Lyophyllaceae</taxon>
        <taxon>Hypsizygus</taxon>
    </lineage>
</organism>
<feature type="compositionally biased region" description="Basic and acidic residues" evidence="1">
    <location>
        <begin position="31"/>
        <end position="41"/>
    </location>
</feature>
<dbReference type="InParanoid" id="A0A369JZB3"/>
<keyword evidence="3" id="KW-1185">Reference proteome</keyword>
<feature type="compositionally biased region" description="Polar residues" evidence="1">
    <location>
        <begin position="11"/>
        <end position="27"/>
    </location>
</feature>
<proteinExistence type="predicted"/>
<name>A0A369JZB3_HYPMA</name>
<evidence type="ECO:0000313" key="3">
    <source>
        <dbReference type="Proteomes" id="UP000076154"/>
    </source>
</evidence>
<dbReference type="EMBL" id="LUEZ02000040">
    <property type="protein sequence ID" value="RDB25695.1"/>
    <property type="molecule type" value="Genomic_DNA"/>
</dbReference>